<reference evidence="1" key="2">
    <citation type="journal article" date="2022" name="Sci. Total Environ.">
        <title>Prevalence, transmission, and molecular epidemiology of tet(X)-positive bacteria among humans, animals, and environmental niches in China: An epidemiological, and genomic-based study.</title>
        <authorList>
            <person name="Dong N."/>
            <person name="Zeng Y."/>
            <person name="Cai C."/>
            <person name="Sun C."/>
            <person name="Lu J."/>
            <person name="Liu C."/>
            <person name="Zhou H."/>
            <person name="Sun Q."/>
            <person name="Shu L."/>
            <person name="Wang H."/>
            <person name="Wang Y."/>
            <person name="Wang S."/>
            <person name="Wu C."/>
            <person name="Chan E.W."/>
            <person name="Chen G."/>
            <person name="Shen Z."/>
            <person name="Chen S."/>
            <person name="Zhang R."/>
        </authorList>
    </citation>
    <scope>NUCLEOTIDE SEQUENCE</scope>
    <source>
        <strain evidence="1">210</strain>
    </source>
</reference>
<proteinExistence type="predicted"/>
<dbReference type="RefSeq" id="WP_286486206.1">
    <property type="nucleotide sequence ID" value="NZ_JACALR010000004.1"/>
</dbReference>
<name>A0AAW7DI13_9FLAO</name>
<comment type="caution">
    <text evidence="1">The sequence shown here is derived from an EMBL/GenBank/DDBJ whole genome shotgun (WGS) entry which is preliminary data.</text>
</comment>
<dbReference type="Proteomes" id="UP001173578">
    <property type="component" value="Unassembled WGS sequence"/>
</dbReference>
<dbReference type="AlphaFoldDB" id="A0AAW7DI13"/>
<gene>
    <name evidence="1" type="ORF">HX095_10675</name>
</gene>
<evidence type="ECO:0000313" key="1">
    <source>
        <dbReference type="EMBL" id="MDM1551674.1"/>
    </source>
</evidence>
<sequence>MKTLKKFQISKEKQKNVKGGVSYNGCYVMCLPDLYCEGFTCYPPDYQPNPK</sequence>
<protein>
    <recommendedName>
        <fullName evidence="3">Bacteriocin</fullName>
    </recommendedName>
</protein>
<reference evidence="1" key="1">
    <citation type="submission" date="2020-06" db="EMBL/GenBank/DDBJ databases">
        <authorList>
            <person name="Dong N."/>
        </authorList>
    </citation>
    <scope>NUCLEOTIDE SEQUENCE</scope>
    <source>
        <strain evidence="1">210</strain>
    </source>
</reference>
<organism evidence="1 2">
    <name type="scientific">Empedobacter falsenii</name>
    <dbReference type="NCBI Taxonomy" id="343874"/>
    <lineage>
        <taxon>Bacteria</taxon>
        <taxon>Pseudomonadati</taxon>
        <taxon>Bacteroidota</taxon>
        <taxon>Flavobacteriia</taxon>
        <taxon>Flavobacteriales</taxon>
        <taxon>Weeksellaceae</taxon>
        <taxon>Empedobacter</taxon>
    </lineage>
</organism>
<dbReference type="EMBL" id="JACALR010000004">
    <property type="protein sequence ID" value="MDM1551674.1"/>
    <property type="molecule type" value="Genomic_DNA"/>
</dbReference>
<accession>A0AAW7DI13</accession>
<evidence type="ECO:0000313" key="2">
    <source>
        <dbReference type="Proteomes" id="UP001173578"/>
    </source>
</evidence>
<evidence type="ECO:0008006" key="3">
    <source>
        <dbReference type="Google" id="ProtNLM"/>
    </source>
</evidence>